<sequence>MIPIVKGCEPAALAEAKRIIRNTPDATFCYESLRGESKRKLLEALLAEQGHLCAYCMCRIGTDGQPATIEHLIPQHPTDSAANGELSLAYHNLVAVCDGRGGATCDKRRGNASMTVDPTKRHTLDSIYYHRDGRIDATDESIQHDIQTTLGLNNSRTNLCANRFESMRAIEKVVTSTFRRRGIENNRSAKKSVCLKILKQFESQTNMKDEYLGAKLFVARKLVSKFD</sequence>
<protein>
    <submittedName>
        <fullName evidence="1">TIGR02646: family protein</fullName>
    </submittedName>
</protein>
<gene>
    <name evidence="1" type="ORF">KCJAJFAP_00784</name>
</gene>
<dbReference type="EMBL" id="CABWIE010000030">
    <property type="protein sequence ID" value="VWL99783.1"/>
    <property type="molecule type" value="Genomic_DNA"/>
</dbReference>
<dbReference type="Proteomes" id="UP000361836">
    <property type="component" value="Unassembled WGS sequence"/>
</dbReference>
<proteinExistence type="predicted"/>
<evidence type="ECO:0000313" key="1">
    <source>
        <dbReference type="EMBL" id="VWL99783.1"/>
    </source>
</evidence>
<accession>A0A5K1J8I9</accession>
<name>A0A5K1J8I9_9ACTN</name>
<organism evidence="1 2">
    <name type="scientific">Collinsella aerofaciens</name>
    <dbReference type="NCBI Taxonomy" id="74426"/>
    <lineage>
        <taxon>Bacteria</taxon>
        <taxon>Bacillati</taxon>
        <taxon>Actinomycetota</taxon>
        <taxon>Coriobacteriia</taxon>
        <taxon>Coriobacteriales</taxon>
        <taxon>Coriobacteriaceae</taxon>
        <taxon>Collinsella</taxon>
    </lineage>
</organism>
<dbReference type="RefSeq" id="WP_152076911.1">
    <property type="nucleotide sequence ID" value="NZ_CAAKNU010000108.1"/>
</dbReference>
<reference evidence="1 2" key="1">
    <citation type="submission" date="2019-10" db="EMBL/GenBank/DDBJ databases">
        <authorList>
            <person name="Wolf R A."/>
        </authorList>
    </citation>
    <scope>NUCLEOTIDE SEQUENCE [LARGE SCALE GENOMIC DNA]</scope>
    <source>
        <strain evidence="1">Collinsella_aerofaciens_MC2</strain>
    </source>
</reference>
<dbReference type="AlphaFoldDB" id="A0A5K1J8I9"/>
<dbReference type="Gene3D" id="1.10.30.50">
    <property type="match status" value="1"/>
</dbReference>
<evidence type="ECO:0000313" key="2">
    <source>
        <dbReference type="Proteomes" id="UP000361836"/>
    </source>
</evidence>
<keyword evidence="2" id="KW-1185">Reference proteome</keyword>